<feature type="domain" description="Aldehyde dehydrogenase" evidence="3">
    <location>
        <begin position="20"/>
        <end position="481"/>
    </location>
</feature>
<reference evidence="4 5" key="1">
    <citation type="submission" date="2018-02" db="EMBL/GenBank/DDBJ databases">
        <title>Draft genome sequence of Ochrobactrum oryzae found in Brazil.</title>
        <authorList>
            <person name="Cerdeira L."/>
            <person name="Andrade F."/>
            <person name="Zacariotto T."/>
            <person name="Barbosa B."/>
            <person name="Santos S."/>
            <person name="Cassetari V."/>
            <person name="Lincopan N."/>
        </authorList>
    </citation>
    <scope>NUCLEOTIDE SEQUENCE [LARGE SCALE GENOMIC DNA]</scope>
    <source>
        <strain evidence="4 5">OA447</strain>
    </source>
</reference>
<dbReference type="InterPro" id="IPR050740">
    <property type="entry name" value="Aldehyde_DH_Superfamily"/>
</dbReference>
<dbReference type="Gene3D" id="3.40.309.10">
    <property type="entry name" value="Aldehyde Dehydrogenase, Chain A, domain 2"/>
    <property type="match status" value="1"/>
</dbReference>
<dbReference type="Gene3D" id="3.40.605.10">
    <property type="entry name" value="Aldehyde Dehydrogenase, Chain A, domain 1"/>
    <property type="match status" value="1"/>
</dbReference>
<proteinExistence type="inferred from homology"/>
<keyword evidence="5" id="KW-1185">Reference proteome</keyword>
<dbReference type="EMBL" id="PTRC01000035">
    <property type="protein sequence ID" value="PQA72146.1"/>
    <property type="molecule type" value="Genomic_DNA"/>
</dbReference>
<dbReference type="SUPFAM" id="SSF53720">
    <property type="entry name" value="ALDH-like"/>
    <property type="match status" value="1"/>
</dbReference>
<protein>
    <submittedName>
        <fullName evidence="4">NAD-dependent succinate-semialdehyde dehydrogenase</fullName>
    </submittedName>
</protein>
<evidence type="ECO:0000256" key="1">
    <source>
        <dbReference type="ARBA" id="ARBA00009986"/>
    </source>
</evidence>
<dbReference type="PROSITE" id="PS00070">
    <property type="entry name" value="ALDEHYDE_DEHYDR_CYS"/>
    <property type="match status" value="1"/>
</dbReference>
<dbReference type="Proteomes" id="UP000238493">
    <property type="component" value="Unassembled WGS sequence"/>
</dbReference>
<comment type="similarity">
    <text evidence="1">Belongs to the aldehyde dehydrogenase family.</text>
</comment>
<dbReference type="Pfam" id="PF00171">
    <property type="entry name" value="Aldedh"/>
    <property type="match status" value="1"/>
</dbReference>
<keyword evidence="2" id="KW-0560">Oxidoreductase</keyword>
<dbReference type="OrthoDB" id="9812625at2"/>
<evidence type="ECO:0000313" key="4">
    <source>
        <dbReference type="EMBL" id="PQA72146.1"/>
    </source>
</evidence>
<comment type="caution">
    <text evidence="4">The sequence shown here is derived from an EMBL/GenBank/DDBJ whole genome shotgun (WGS) entry which is preliminary data.</text>
</comment>
<dbReference type="InterPro" id="IPR016161">
    <property type="entry name" value="Ald_DH/histidinol_DH"/>
</dbReference>
<dbReference type="PANTHER" id="PTHR43353:SF5">
    <property type="entry name" value="SUCCINATE-SEMIALDEHYDE DEHYDROGENASE, MITOCHONDRIAL"/>
    <property type="match status" value="1"/>
</dbReference>
<dbReference type="PANTHER" id="PTHR43353">
    <property type="entry name" value="SUCCINATE-SEMIALDEHYDE DEHYDROGENASE, MITOCHONDRIAL"/>
    <property type="match status" value="1"/>
</dbReference>
<evidence type="ECO:0000259" key="3">
    <source>
        <dbReference type="Pfam" id="PF00171"/>
    </source>
</evidence>
<sequence length="489" mass="52456">MTDAILTRIDGKLFIDGKFIEGRGARIDVENPARGEIIGQIAATTPEEIQQAVASARVAFRSWSKVPARERSQALHRLGDLIFADAPRMAQIMTLEQGKPLNEAKGEILKLAEACHFYGEEAVRVLGEIVPNDQNGYQSQVIREPIGVVGAITPWNYPAELVGWKLCASLAAGCTIIIKPAEITPFTALAIAEKVAEARIPAGVVNVVTGKGSLVGQALVEHPDVDKIAFTGSSAVGLHIQQSCPTVKRLSLELGGNCPLIITASADIDAAVKGAVRRSFRNMGQICIAINRIYVARPIYETFLEKFVVAANALTIGDGLLEPAADIGSMASRAPLEKTREHLADALQKGARLLAGGKAPDGDKFAKGFFFHPTIVADCTHEMKVMIEETFGPLVGVAPFDGLEEAVALANDTPYGLASYVYARDLREIYQLSSDLDYGNVAVNNVDAGIMNAPYGGRKQSGIGYEHGREGLLEYFNFKHVRLNHGVGA</sequence>
<dbReference type="FunFam" id="3.40.605.10:FF:000007">
    <property type="entry name" value="NAD/NADP-dependent betaine aldehyde dehydrogenase"/>
    <property type="match status" value="1"/>
</dbReference>
<dbReference type="InterPro" id="IPR016160">
    <property type="entry name" value="Ald_DH_CS_CYS"/>
</dbReference>
<dbReference type="CDD" id="cd07103">
    <property type="entry name" value="ALDH_F5_SSADH_GabD"/>
    <property type="match status" value="1"/>
</dbReference>
<organism evidence="4 5">
    <name type="scientific">Brucella oryzae</name>
    <dbReference type="NCBI Taxonomy" id="335286"/>
    <lineage>
        <taxon>Bacteria</taxon>
        <taxon>Pseudomonadati</taxon>
        <taxon>Pseudomonadota</taxon>
        <taxon>Alphaproteobacteria</taxon>
        <taxon>Hyphomicrobiales</taxon>
        <taxon>Brucellaceae</taxon>
        <taxon>Brucella/Ochrobactrum group</taxon>
        <taxon>Brucella</taxon>
    </lineage>
</organism>
<name>A0A2S7IW05_9HYPH</name>
<accession>A0A2S7IW05</accession>
<evidence type="ECO:0000313" key="5">
    <source>
        <dbReference type="Proteomes" id="UP000238493"/>
    </source>
</evidence>
<dbReference type="InterPro" id="IPR016162">
    <property type="entry name" value="Ald_DH_N"/>
</dbReference>
<dbReference type="AlphaFoldDB" id="A0A2S7IW05"/>
<dbReference type="InterPro" id="IPR015590">
    <property type="entry name" value="Aldehyde_DH_dom"/>
</dbReference>
<dbReference type="FunFam" id="3.40.309.10:FF:000009">
    <property type="entry name" value="Aldehyde dehydrogenase A"/>
    <property type="match status" value="1"/>
</dbReference>
<dbReference type="RefSeq" id="WP_104757008.1">
    <property type="nucleotide sequence ID" value="NZ_JBHEEO010000024.1"/>
</dbReference>
<dbReference type="GO" id="GO:0016620">
    <property type="term" value="F:oxidoreductase activity, acting on the aldehyde or oxo group of donors, NAD or NADP as acceptor"/>
    <property type="evidence" value="ECO:0007669"/>
    <property type="project" value="InterPro"/>
</dbReference>
<gene>
    <name evidence="4" type="ORF">C3731_18080</name>
</gene>
<evidence type="ECO:0000256" key="2">
    <source>
        <dbReference type="ARBA" id="ARBA00023002"/>
    </source>
</evidence>
<dbReference type="InterPro" id="IPR016163">
    <property type="entry name" value="Ald_DH_C"/>
</dbReference>